<protein>
    <recommendedName>
        <fullName evidence="4">Integral membrane protein</fullName>
    </recommendedName>
</protein>
<evidence type="ECO:0000256" key="1">
    <source>
        <dbReference type="SAM" id="Phobius"/>
    </source>
</evidence>
<dbReference type="EMBL" id="BAAAID010000146">
    <property type="protein sequence ID" value="GAA0961955.1"/>
    <property type="molecule type" value="Genomic_DNA"/>
</dbReference>
<feature type="transmembrane region" description="Helical" evidence="1">
    <location>
        <begin position="212"/>
        <end position="232"/>
    </location>
</feature>
<feature type="transmembrane region" description="Helical" evidence="1">
    <location>
        <begin position="38"/>
        <end position="63"/>
    </location>
</feature>
<sequence>MAGVLVQSGVDAMAQPQAATSDDHVWPVWRQGALAGPLILAIIVMVTGCLVALAGTFAALIIVPLSTWRGTTASASRCTRWVTRYRLVHSTAETIHACAQALEAADDDRPLRLRQVAQSLASTSRLIRRAYRDFGSIGWPSHRRLVLRRHAGQVLAAVRAAEAHLDTDAEAALRELADLLMTVCHRHVCGRVGALLDEEVLAGLEPVTDWEWVRLVVALAVASGAAVGAAFLPLPATAAPYALSGAATTAFMLIYTSQPRRALELWSNVRR</sequence>
<gene>
    <name evidence="2" type="ORF">GCM10009575_096680</name>
</gene>
<feature type="transmembrane region" description="Helical" evidence="1">
    <location>
        <begin position="238"/>
        <end position="256"/>
    </location>
</feature>
<organism evidence="2 3">
    <name type="scientific">Streptomyces rhizosphaericus</name>
    <dbReference type="NCBI Taxonomy" id="114699"/>
    <lineage>
        <taxon>Bacteria</taxon>
        <taxon>Bacillati</taxon>
        <taxon>Actinomycetota</taxon>
        <taxon>Actinomycetes</taxon>
        <taxon>Kitasatosporales</taxon>
        <taxon>Streptomycetaceae</taxon>
        <taxon>Streptomyces</taxon>
        <taxon>Streptomyces violaceusniger group</taxon>
    </lineage>
</organism>
<comment type="caution">
    <text evidence="2">The sequence shown here is derived from an EMBL/GenBank/DDBJ whole genome shotgun (WGS) entry which is preliminary data.</text>
</comment>
<accession>A0ABN1RQZ7</accession>
<keyword evidence="3" id="KW-1185">Reference proteome</keyword>
<evidence type="ECO:0008006" key="4">
    <source>
        <dbReference type="Google" id="ProtNLM"/>
    </source>
</evidence>
<keyword evidence="1" id="KW-1133">Transmembrane helix</keyword>
<dbReference type="Proteomes" id="UP001500418">
    <property type="component" value="Unassembled WGS sequence"/>
</dbReference>
<proteinExistence type="predicted"/>
<keyword evidence="1" id="KW-0472">Membrane</keyword>
<reference evidence="2 3" key="1">
    <citation type="journal article" date="2019" name="Int. J. Syst. Evol. Microbiol.">
        <title>The Global Catalogue of Microorganisms (GCM) 10K type strain sequencing project: providing services to taxonomists for standard genome sequencing and annotation.</title>
        <authorList>
            <consortium name="The Broad Institute Genomics Platform"/>
            <consortium name="The Broad Institute Genome Sequencing Center for Infectious Disease"/>
            <person name="Wu L."/>
            <person name="Ma J."/>
        </authorList>
    </citation>
    <scope>NUCLEOTIDE SEQUENCE [LARGE SCALE GENOMIC DNA]</scope>
    <source>
        <strain evidence="2 3">JCM 11444</strain>
    </source>
</reference>
<evidence type="ECO:0000313" key="3">
    <source>
        <dbReference type="Proteomes" id="UP001500418"/>
    </source>
</evidence>
<name>A0ABN1RQZ7_9ACTN</name>
<keyword evidence="1" id="KW-0812">Transmembrane</keyword>
<evidence type="ECO:0000313" key="2">
    <source>
        <dbReference type="EMBL" id="GAA0961955.1"/>
    </source>
</evidence>